<protein>
    <submittedName>
        <fullName evidence="2">Metallophosphoesterase</fullName>
    </submittedName>
</protein>
<comment type="caution">
    <text evidence="2">The sequence shown here is derived from an EMBL/GenBank/DDBJ whole genome shotgun (WGS) entry which is preliminary data.</text>
</comment>
<gene>
    <name evidence="2" type="ORF">L0P79_09600</name>
</gene>
<dbReference type="EMBL" id="JAKNJB010000014">
    <property type="protein sequence ID" value="MCG4527331.1"/>
    <property type="molecule type" value="Genomic_DNA"/>
</dbReference>
<dbReference type="Proteomes" id="UP001200313">
    <property type="component" value="Unassembled WGS sequence"/>
</dbReference>
<accession>A0ABS9MA33</accession>
<dbReference type="Pfam" id="PF00149">
    <property type="entry name" value="Metallophos"/>
    <property type="match status" value="1"/>
</dbReference>
<dbReference type="InterPro" id="IPR029052">
    <property type="entry name" value="Metallo-depent_PP-like"/>
</dbReference>
<keyword evidence="3" id="KW-1185">Reference proteome</keyword>
<sequence length="239" mass="27771">MIYYTGDIHGDPYEVIQFCDSKKLTEQDTLVLLGDVGANYYRNRRDTEMKKVLTAVKPTMLCIHGNHEIRPASLPSYRTKQWNGGTVWVEEAFPRLLFAMDGEIFNLEGLRHLVIGGAYSVDKFYRLARGYGWWPDEQPSQKIKDKVVQTLDTCGWQVDTVLSHTCPYPYEPREAFLPMIDQSTVDDSTEKWLEEIERKLKYGHWFCGHWHIDKHIDRMHFLFHSVEAAPQLLTGGDTL</sequence>
<dbReference type="CDD" id="cd00838">
    <property type="entry name" value="MPP_superfamily"/>
    <property type="match status" value="1"/>
</dbReference>
<evidence type="ECO:0000313" key="3">
    <source>
        <dbReference type="Proteomes" id="UP001200313"/>
    </source>
</evidence>
<evidence type="ECO:0000313" key="2">
    <source>
        <dbReference type="EMBL" id="MCG4527331.1"/>
    </source>
</evidence>
<evidence type="ECO:0000259" key="1">
    <source>
        <dbReference type="Pfam" id="PF00149"/>
    </source>
</evidence>
<dbReference type="InterPro" id="IPR004843">
    <property type="entry name" value="Calcineurin-like_PHP"/>
</dbReference>
<organism evidence="2 3">
    <name type="scientific">Intestinimonas massiliensis</name>
    <name type="common">ex Afouda et al. 2020</name>
    <dbReference type="NCBI Taxonomy" id="1673721"/>
    <lineage>
        <taxon>Bacteria</taxon>
        <taxon>Bacillati</taxon>
        <taxon>Bacillota</taxon>
        <taxon>Clostridia</taxon>
        <taxon>Eubacteriales</taxon>
        <taxon>Intestinimonas</taxon>
    </lineage>
</organism>
<reference evidence="2 3" key="1">
    <citation type="submission" date="2022-01" db="EMBL/GenBank/DDBJ databases">
        <title>Collection of gut derived symbiotic bacterial strains cultured from healthy donors.</title>
        <authorList>
            <person name="Lin H."/>
            <person name="Kohout C."/>
            <person name="Waligurski E."/>
            <person name="Pamer E.G."/>
        </authorList>
    </citation>
    <scope>NUCLEOTIDE SEQUENCE [LARGE SCALE GENOMIC DNA]</scope>
    <source>
        <strain evidence="2 3">DFI.3.7</strain>
    </source>
</reference>
<dbReference type="RefSeq" id="WP_238074079.1">
    <property type="nucleotide sequence ID" value="NZ_JAKNJB010000014.1"/>
</dbReference>
<feature type="domain" description="Calcineurin-like phosphoesterase" evidence="1">
    <location>
        <begin position="2"/>
        <end position="212"/>
    </location>
</feature>
<dbReference type="SUPFAM" id="SSF56300">
    <property type="entry name" value="Metallo-dependent phosphatases"/>
    <property type="match status" value="1"/>
</dbReference>
<name>A0ABS9MA33_9FIRM</name>
<dbReference type="Gene3D" id="3.60.21.10">
    <property type="match status" value="1"/>
</dbReference>
<proteinExistence type="predicted"/>